<proteinExistence type="predicted"/>
<keyword evidence="3" id="KW-1185">Reference proteome</keyword>
<dbReference type="EMBL" id="CP029553">
    <property type="protein sequence ID" value="AWN47394.1"/>
    <property type="molecule type" value="Genomic_DNA"/>
</dbReference>
<dbReference type="InterPro" id="IPR016032">
    <property type="entry name" value="Sig_transdc_resp-reg_C-effctor"/>
</dbReference>
<accession>A0A2U8WMA7</accession>
<dbReference type="KEGG" id="mtea:DK419_14600"/>
<evidence type="ECO:0000313" key="2">
    <source>
        <dbReference type="EMBL" id="AWN47394.1"/>
    </source>
</evidence>
<organism evidence="2 3">
    <name type="scientific">Methylobacterium terrae</name>
    <dbReference type="NCBI Taxonomy" id="2202827"/>
    <lineage>
        <taxon>Bacteria</taxon>
        <taxon>Pseudomonadati</taxon>
        <taxon>Pseudomonadota</taxon>
        <taxon>Alphaproteobacteria</taxon>
        <taxon>Hyphomicrobiales</taxon>
        <taxon>Methylobacteriaceae</taxon>
        <taxon>Methylobacterium</taxon>
    </lineage>
</organism>
<feature type="domain" description="HTH luxR-type" evidence="1">
    <location>
        <begin position="163"/>
        <end position="220"/>
    </location>
</feature>
<dbReference type="InterPro" id="IPR036388">
    <property type="entry name" value="WH-like_DNA-bd_sf"/>
</dbReference>
<dbReference type="Proteomes" id="UP000245444">
    <property type="component" value="Chromosome"/>
</dbReference>
<dbReference type="GO" id="GO:0006355">
    <property type="term" value="P:regulation of DNA-templated transcription"/>
    <property type="evidence" value="ECO:0007669"/>
    <property type="project" value="InterPro"/>
</dbReference>
<gene>
    <name evidence="2" type="ORF">DK419_14600</name>
</gene>
<name>A0A2U8WMA7_9HYPH</name>
<evidence type="ECO:0000313" key="3">
    <source>
        <dbReference type="Proteomes" id="UP000245444"/>
    </source>
</evidence>
<dbReference type="SUPFAM" id="SSF46894">
    <property type="entry name" value="C-terminal effector domain of the bipartite response regulators"/>
    <property type="match status" value="1"/>
</dbReference>
<sequence>MPAPARRPDGPGPLPDGAAWRSSLDDHPLAWGKMKTGFSEAASFPDGLAASLLDVLDRTPCGVLVLGSSGDVLGANRNADRMLDLAAGADHRARRDALRALLAAARAKLDPNDALFVTIRREPRPPLVLHATPVEAGGSPHTVLVLVELAHPPQPDAKVLRRLFDLTPAETRLAQAIGCGQTLAEVSRATGLSHATLRTQLASIFVKTQTRRQAELVALLAKAAILS</sequence>
<dbReference type="SMART" id="SM00421">
    <property type="entry name" value="HTH_LUXR"/>
    <property type="match status" value="1"/>
</dbReference>
<dbReference type="InterPro" id="IPR000792">
    <property type="entry name" value="Tscrpt_reg_LuxR_C"/>
</dbReference>
<protein>
    <submittedName>
        <fullName evidence="2">LuxR family transcriptional regulator</fullName>
    </submittedName>
</protein>
<evidence type="ECO:0000259" key="1">
    <source>
        <dbReference type="SMART" id="SM00421"/>
    </source>
</evidence>
<dbReference type="GO" id="GO:0003677">
    <property type="term" value="F:DNA binding"/>
    <property type="evidence" value="ECO:0007669"/>
    <property type="project" value="InterPro"/>
</dbReference>
<reference evidence="2 3" key="1">
    <citation type="submission" date="2018-05" db="EMBL/GenBank/DDBJ databases">
        <title>Complete Genome Sequence of Methylobacterium sp. 17Sr1-28.</title>
        <authorList>
            <person name="Srinivasan S."/>
        </authorList>
    </citation>
    <scope>NUCLEOTIDE SEQUENCE [LARGE SCALE GENOMIC DNA]</scope>
    <source>
        <strain evidence="2 3">17Sr1-28</strain>
    </source>
</reference>
<dbReference type="Gene3D" id="1.10.10.10">
    <property type="entry name" value="Winged helix-like DNA-binding domain superfamily/Winged helix DNA-binding domain"/>
    <property type="match status" value="1"/>
</dbReference>
<dbReference type="OrthoDB" id="7444822at2"/>
<dbReference type="RefSeq" id="WP_109959721.1">
    <property type="nucleotide sequence ID" value="NZ_CP029553.1"/>
</dbReference>
<dbReference type="AlphaFoldDB" id="A0A2U8WMA7"/>